<gene>
    <name evidence="1" type="ORF">QCA50_010833</name>
</gene>
<protein>
    <submittedName>
        <fullName evidence="1">Uncharacterized protein</fullName>
    </submittedName>
</protein>
<name>A0AAW0G883_9APHY</name>
<proteinExistence type="predicted"/>
<dbReference type="AlphaFoldDB" id="A0AAW0G883"/>
<evidence type="ECO:0000313" key="2">
    <source>
        <dbReference type="Proteomes" id="UP001385951"/>
    </source>
</evidence>
<sequence>MPQLAEHAISMQTLLYHNIWIYSQSWARGSLELEEDWSHCLRHRSSPWRPHRIKRYLGQGCQGNILLGRLCFLPLAARERDMILVQSKVKPFETFYRRHGKIPDSCWRNGLRWRRLDGTGDQDLGDSLKTRTKISEPFDNDQLEGMGHQDMGLRPRMTRTRMRGAVQDLPPGNVSAFPVLFSLRATR</sequence>
<evidence type="ECO:0000313" key="1">
    <source>
        <dbReference type="EMBL" id="KAK7686022.1"/>
    </source>
</evidence>
<organism evidence="1 2">
    <name type="scientific">Cerrena zonata</name>
    <dbReference type="NCBI Taxonomy" id="2478898"/>
    <lineage>
        <taxon>Eukaryota</taxon>
        <taxon>Fungi</taxon>
        <taxon>Dikarya</taxon>
        <taxon>Basidiomycota</taxon>
        <taxon>Agaricomycotina</taxon>
        <taxon>Agaricomycetes</taxon>
        <taxon>Polyporales</taxon>
        <taxon>Cerrenaceae</taxon>
        <taxon>Cerrena</taxon>
    </lineage>
</organism>
<dbReference type="Proteomes" id="UP001385951">
    <property type="component" value="Unassembled WGS sequence"/>
</dbReference>
<comment type="caution">
    <text evidence="1">The sequence shown here is derived from an EMBL/GenBank/DDBJ whole genome shotgun (WGS) entry which is preliminary data.</text>
</comment>
<keyword evidence="2" id="KW-1185">Reference proteome</keyword>
<dbReference type="EMBL" id="JASBNA010000018">
    <property type="protein sequence ID" value="KAK7686022.1"/>
    <property type="molecule type" value="Genomic_DNA"/>
</dbReference>
<accession>A0AAW0G883</accession>
<reference evidence="1 2" key="1">
    <citation type="submission" date="2022-09" db="EMBL/GenBank/DDBJ databases">
        <authorList>
            <person name="Palmer J.M."/>
        </authorList>
    </citation>
    <scope>NUCLEOTIDE SEQUENCE [LARGE SCALE GENOMIC DNA]</scope>
    <source>
        <strain evidence="1 2">DSM 7382</strain>
    </source>
</reference>